<dbReference type="AlphaFoldDB" id="A0A2J7ZHT6"/>
<accession>A0A2J7ZHT6</accession>
<dbReference type="InterPro" id="IPR023210">
    <property type="entry name" value="NADP_OxRdtase_dom"/>
</dbReference>
<evidence type="ECO:0000313" key="2">
    <source>
        <dbReference type="EMBL" id="PNG99828.1"/>
    </source>
</evidence>
<comment type="caution">
    <text evidence="2">The sequence shown here is derived from an EMBL/GenBank/DDBJ whole genome shotgun (WGS) entry which is preliminary data.</text>
</comment>
<sequence length="82" mass="9113">ALDGVGRKHGASISNVAARWVLDRPGVAAVILGARNAEHVQDHQRLFSFRLDDEDLAAIDEVLAKSKRPRSDCYSWERGGEW</sequence>
<dbReference type="EMBL" id="PGGS01002079">
    <property type="protein sequence ID" value="PNG99828.1"/>
    <property type="molecule type" value="Genomic_DNA"/>
</dbReference>
<dbReference type="Pfam" id="PF00248">
    <property type="entry name" value="Aldo_ket_red"/>
    <property type="match status" value="1"/>
</dbReference>
<organism evidence="2 3">
    <name type="scientific">Tetrabaena socialis</name>
    <dbReference type="NCBI Taxonomy" id="47790"/>
    <lineage>
        <taxon>Eukaryota</taxon>
        <taxon>Viridiplantae</taxon>
        <taxon>Chlorophyta</taxon>
        <taxon>core chlorophytes</taxon>
        <taxon>Chlorophyceae</taxon>
        <taxon>CS clade</taxon>
        <taxon>Chlamydomonadales</taxon>
        <taxon>Tetrabaenaceae</taxon>
        <taxon>Tetrabaena</taxon>
    </lineage>
</organism>
<dbReference type="PANTHER" id="PTHR43147:SF5">
    <property type="entry name" value="OXIDOREDUCTASE"/>
    <property type="match status" value="1"/>
</dbReference>
<gene>
    <name evidence="2" type="ORF">TSOC_014382</name>
</gene>
<feature type="domain" description="NADP-dependent oxidoreductase" evidence="1">
    <location>
        <begin position="2"/>
        <end position="63"/>
    </location>
</feature>
<evidence type="ECO:0000313" key="3">
    <source>
        <dbReference type="Proteomes" id="UP000236333"/>
    </source>
</evidence>
<evidence type="ECO:0000259" key="1">
    <source>
        <dbReference type="Pfam" id="PF00248"/>
    </source>
</evidence>
<dbReference type="Gene3D" id="3.20.20.100">
    <property type="entry name" value="NADP-dependent oxidoreductase domain"/>
    <property type="match status" value="1"/>
</dbReference>
<keyword evidence="3" id="KW-1185">Reference proteome</keyword>
<dbReference type="Proteomes" id="UP000236333">
    <property type="component" value="Unassembled WGS sequence"/>
</dbReference>
<dbReference type="SUPFAM" id="SSF51430">
    <property type="entry name" value="NAD(P)-linked oxidoreductase"/>
    <property type="match status" value="1"/>
</dbReference>
<proteinExistence type="predicted"/>
<protein>
    <recommendedName>
        <fullName evidence="1">NADP-dependent oxidoreductase domain-containing protein</fullName>
    </recommendedName>
</protein>
<dbReference type="OrthoDB" id="48988at2759"/>
<reference evidence="2 3" key="1">
    <citation type="journal article" date="2017" name="Mol. Biol. Evol.">
        <title>The 4-celled Tetrabaena socialis nuclear genome reveals the essential components for genetic control of cell number at the origin of multicellularity in the volvocine lineage.</title>
        <authorList>
            <person name="Featherston J."/>
            <person name="Arakaki Y."/>
            <person name="Hanschen E.R."/>
            <person name="Ferris P.J."/>
            <person name="Michod R.E."/>
            <person name="Olson B.J.S.C."/>
            <person name="Nozaki H."/>
            <person name="Durand P.M."/>
        </authorList>
    </citation>
    <scope>NUCLEOTIDE SEQUENCE [LARGE SCALE GENOMIC DNA]</scope>
    <source>
        <strain evidence="2 3">NIES-571</strain>
    </source>
</reference>
<dbReference type="PANTHER" id="PTHR43147">
    <property type="entry name" value="PROTEIN TAS"/>
    <property type="match status" value="1"/>
</dbReference>
<name>A0A2J7ZHT6_9CHLO</name>
<dbReference type="InterPro" id="IPR036812">
    <property type="entry name" value="NAD(P)_OxRdtase_dom_sf"/>
</dbReference>
<feature type="non-terminal residue" evidence="2">
    <location>
        <position position="1"/>
    </location>
</feature>